<comment type="similarity">
    <text evidence="1">Belongs to the glycosyltransferase 2 family. WaaE/KdtX subfamily.</text>
</comment>
<feature type="transmembrane region" description="Helical" evidence="2">
    <location>
        <begin position="225"/>
        <end position="244"/>
    </location>
</feature>
<evidence type="ECO:0000259" key="3">
    <source>
        <dbReference type="Pfam" id="PF00535"/>
    </source>
</evidence>
<dbReference type="RefSeq" id="WP_121923047.1">
    <property type="nucleotide sequence ID" value="NZ_REFO01000011.1"/>
</dbReference>
<keyword evidence="2" id="KW-1133">Transmembrane helix</keyword>
<name>A0A3M0BIJ7_9AQUI</name>
<dbReference type="Proteomes" id="UP000280842">
    <property type="component" value="Unassembled WGS sequence"/>
</dbReference>
<dbReference type="OrthoDB" id="9815923at2"/>
<protein>
    <submittedName>
        <fullName evidence="4">Glycosyltransferase involved in cell wall biosynthesis</fullName>
    </submittedName>
</protein>
<evidence type="ECO:0000313" key="5">
    <source>
        <dbReference type="Proteomes" id="UP000280842"/>
    </source>
</evidence>
<dbReference type="InterPro" id="IPR029044">
    <property type="entry name" value="Nucleotide-diphossugar_trans"/>
</dbReference>
<dbReference type="PANTHER" id="PTHR43630">
    <property type="entry name" value="POLY-BETA-1,6-N-ACETYL-D-GLUCOSAMINE SYNTHASE"/>
    <property type="match status" value="1"/>
</dbReference>
<dbReference type="AlphaFoldDB" id="A0A3M0BIJ7"/>
<accession>A0A3M0BIJ7</accession>
<keyword evidence="4" id="KW-0808">Transferase</keyword>
<dbReference type="CDD" id="cd02511">
    <property type="entry name" value="Beta4Glucosyltransferase"/>
    <property type="match status" value="1"/>
</dbReference>
<dbReference type="InterPro" id="IPR001173">
    <property type="entry name" value="Glyco_trans_2-like"/>
</dbReference>
<dbReference type="GO" id="GO:0016740">
    <property type="term" value="F:transferase activity"/>
    <property type="evidence" value="ECO:0007669"/>
    <property type="project" value="UniProtKB-KW"/>
</dbReference>
<gene>
    <name evidence="4" type="ORF">CLV39_0921</name>
</gene>
<dbReference type="Pfam" id="PF00535">
    <property type="entry name" value="Glycos_transf_2"/>
    <property type="match status" value="1"/>
</dbReference>
<keyword evidence="2" id="KW-0812">Transmembrane</keyword>
<keyword evidence="2" id="KW-0472">Membrane</keyword>
<dbReference type="Gene3D" id="3.90.550.10">
    <property type="entry name" value="Spore Coat Polysaccharide Biosynthesis Protein SpsA, Chain A"/>
    <property type="match status" value="1"/>
</dbReference>
<dbReference type="PANTHER" id="PTHR43630:SF2">
    <property type="entry name" value="GLYCOSYLTRANSFERASE"/>
    <property type="match status" value="1"/>
</dbReference>
<evidence type="ECO:0000313" key="4">
    <source>
        <dbReference type="EMBL" id="RMA97263.1"/>
    </source>
</evidence>
<evidence type="ECO:0000256" key="1">
    <source>
        <dbReference type="ARBA" id="ARBA00038494"/>
    </source>
</evidence>
<proteinExistence type="inferred from homology"/>
<evidence type="ECO:0000256" key="2">
    <source>
        <dbReference type="SAM" id="Phobius"/>
    </source>
</evidence>
<sequence length="253" mass="30029">MKLPLSVAIITYNEEENIARTLKAIEDIASEIIILDSYSDDKTVEIAKSFQAKIYQEEWKGFKEQKNSLLRKCSQEWILFLDADEVVSKELKEEIIKAIKNPKADGYSINRKTYYAGKFLNHIWQPDYVLRLVKKSANPRWEGGDIHEYLRIDGKVSKLKGYLYHYTYKDIYEHFQKSIKYAKLSAEDYYRRGKKFHLYNLIINPFWAFSKQYFINLGFLDGIRGLAVAVSYFCNAFLKYLFLWELEQEKKKK</sequence>
<feature type="domain" description="Glycosyltransferase 2-like" evidence="3">
    <location>
        <begin position="6"/>
        <end position="122"/>
    </location>
</feature>
<reference evidence="4 5" key="1">
    <citation type="submission" date="2018-10" db="EMBL/GenBank/DDBJ databases">
        <title>Genomic Encyclopedia of Archaeal and Bacterial Type Strains, Phase II (KMG-II): from individual species to whole genera.</title>
        <authorList>
            <person name="Goeker M."/>
        </authorList>
    </citation>
    <scope>NUCLEOTIDE SEQUENCE [LARGE SCALE GENOMIC DNA]</scope>
    <source>
        <strain evidence="4 5">VM1</strain>
    </source>
</reference>
<comment type="caution">
    <text evidence="4">The sequence shown here is derived from an EMBL/GenBank/DDBJ whole genome shotgun (WGS) entry which is preliminary data.</text>
</comment>
<organism evidence="4 5">
    <name type="scientific">Hydrogenothermus marinus</name>
    <dbReference type="NCBI Taxonomy" id="133270"/>
    <lineage>
        <taxon>Bacteria</taxon>
        <taxon>Pseudomonadati</taxon>
        <taxon>Aquificota</taxon>
        <taxon>Aquificia</taxon>
        <taxon>Aquificales</taxon>
        <taxon>Hydrogenothermaceae</taxon>
        <taxon>Hydrogenothermus</taxon>
    </lineage>
</organism>
<dbReference type="SUPFAM" id="SSF53448">
    <property type="entry name" value="Nucleotide-diphospho-sugar transferases"/>
    <property type="match status" value="1"/>
</dbReference>
<dbReference type="EMBL" id="REFO01000011">
    <property type="protein sequence ID" value="RMA97263.1"/>
    <property type="molecule type" value="Genomic_DNA"/>
</dbReference>
<keyword evidence="5" id="KW-1185">Reference proteome</keyword>